<evidence type="ECO:0000256" key="1">
    <source>
        <dbReference type="ARBA" id="ARBA00022679"/>
    </source>
</evidence>
<dbReference type="InterPro" id="IPR023606">
    <property type="entry name" value="CoA-Trfase_III_dom_1_sf"/>
</dbReference>
<dbReference type="EMBL" id="CABVHU010000006">
    <property type="protein sequence ID" value="VVO03679.1"/>
    <property type="molecule type" value="Genomic_DNA"/>
</dbReference>
<dbReference type="Pfam" id="PF02515">
    <property type="entry name" value="CoA_transf_3"/>
    <property type="match status" value="1"/>
</dbReference>
<dbReference type="Gene3D" id="3.40.50.10540">
    <property type="entry name" value="Crotonobetainyl-coa:carnitine coa-transferase, domain 1"/>
    <property type="match status" value="1"/>
</dbReference>
<reference evidence="2 3" key="1">
    <citation type="submission" date="2019-09" db="EMBL/GenBank/DDBJ databases">
        <authorList>
            <person name="Chandra G."/>
            <person name="Truman W A."/>
        </authorList>
    </citation>
    <scope>NUCLEOTIDE SEQUENCE [LARGE SCALE GENOMIC DNA]</scope>
    <source>
        <strain evidence="2">PS833</strain>
    </source>
</reference>
<dbReference type="SUPFAM" id="SSF89796">
    <property type="entry name" value="CoA-transferase family III (CaiB/BaiF)"/>
    <property type="match status" value="1"/>
</dbReference>
<keyword evidence="1 2" id="KW-0808">Transferase</keyword>
<proteinExistence type="predicted"/>
<gene>
    <name evidence="2" type="primary">smtB_3</name>
    <name evidence="2" type="ORF">PS833_02866</name>
</gene>
<evidence type="ECO:0000313" key="3">
    <source>
        <dbReference type="Proteomes" id="UP000409037"/>
    </source>
</evidence>
<dbReference type="GO" id="GO:0008410">
    <property type="term" value="F:CoA-transferase activity"/>
    <property type="evidence" value="ECO:0007669"/>
    <property type="project" value="TreeGrafter"/>
</dbReference>
<sequence>MTSTNLELLSGLRILDMTTVIMGPYGTRLLADMGADVIKIEGPGGDSFRAYGPYNNEGMGGSILNLHRNKRSLSLDLKDAKDRAALDELIKTSDVLIHNLRPAPASRLGLDWATIESINPSLVLCAARGFASDGPYGNKAAYDDLIQAGSGFASLFEPAFGAPSYAPTSWCDKVAGQAIAYSVLGALVHRFRTGQGQDIEVPMFETAIDFMLVEHFGAMAFEPAKGPPGFKRQLAAGRKPYRTADGWACLLPYSDTNWMDFFDFIDRPALKQEPRYAEISSRVLNIDELYAIIEEEAPRFTTSAWIDFCDSKSIPAMPVLSFEEILEDKHVLATGLFEIVEHPTEGTYKYIRSPVRFGRTPSILRRHAPTRGQHTEEILAEIGLSPNKVANREHVLS</sequence>
<name>A0A5E7CFJ0_PSEFL</name>
<dbReference type="EC" id="2.8.3.22" evidence="2"/>
<evidence type="ECO:0000313" key="2">
    <source>
        <dbReference type="EMBL" id="VVO03679.1"/>
    </source>
</evidence>
<organism evidence="2 3">
    <name type="scientific">Pseudomonas fluorescens</name>
    <dbReference type="NCBI Taxonomy" id="294"/>
    <lineage>
        <taxon>Bacteria</taxon>
        <taxon>Pseudomonadati</taxon>
        <taxon>Pseudomonadota</taxon>
        <taxon>Gammaproteobacteria</taxon>
        <taxon>Pseudomonadales</taxon>
        <taxon>Pseudomonadaceae</taxon>
        <taxon>Pseudomonas</taxon>
    </lineage>
</organism>
<dbReference type="PANTHER" id="PTHR48207:SF4">
    <property type="entry name" value="BLL6097 PROTEIN"/>
    <property type="match status" value="1"/>
</dbReference>
<dbReference type="RefSeq" id="WP_150798424.1">
    <property type="nucleotide sequence ID" value="NZ_CABVHU010000006.1"/>
</dbReference>
<dbReference type="Gene3D" id="3.30.1540.10">
    <property type="entry name" value="formyl-coa transferase, domain 3"/>
    <property type="match status" value="1"/>
</dbReference>
<dbReference type="Proteomes" id="UP000409037">
    <property type="component" value="Unassembled WGS sequence"/>
</dbReference>
<dbReference type="OrthoDB" id="9058532at2"/>
<dbReference type="InterPro" id="IPR050483">
    <property type="entry name" value="CoA-transferase_III_domain"/>
</dbReference>
<dbReference type="InterPro" id="IPR044855">
    <property type="entry name" value="CoA-Trfase_III_dom3_sf"/>
</dbReference>
<dbReference type="PANTHER" id="PTHR48207">
    <property type="entry name" value="SUCCINATE--HYDROXYMETHYLGLUTARATE COA-TRANSFERASE"/>
    <property type="match status" value="1"/>
</dbReference>
<dbReference type="InterPro" id="IPR003673">
    <property type="entry name" value="CoA-Trfase_fam_III"/>
</dbReference>
<protein>
    <submittedName>
        <fullName evidence="2">Succinyl-CoA--L-malate CoA-transferase beta subunit</fullName>
        <ecNumber evidence="2">2.8.3.22</ecNumber>
    </submittedName>
</protein>
<dbReference type="AlphaFoldDB" id="A0A5E7CFJ0"/>
<accession>A0A5E7CFJ0</accession>